<gene>
    <name evidence="2" type="ORF">SAMN02745220_01922</name>
</gene>
<evidence type="ECO:0000313" key="2">
    <source>
        <dbReference type="EMBL" id="SHO47577.1"/>
    </source>
</evidence>
<protein>
    <submittedName>
        <fullName evidence="2">Pyridoxamine 5'-phosphate oxidase</fullName>
    </submittedName>
</protein>
<dbReference type="EMBL" id="FRFE01000007">
    <property type="protein sequence ID" value="SHO47577.1"/>
    <property type="molecule type" value="Genomic_DNA"/>
</dbReference>
<dbReference type="Proteomes" id="UP000184603">
    <property type="component" value="Unassembled WGS sequence"/>
</dbReference>
<evidence type="ECO:0000259" key="1">
    <source>
        <dbReference type="Pfam" id="PF01243"/>
    </source>
</evidence>
<evidence type="ECO:0000313" key="3">
    <source>
        <dbReference type="Proteomes" id="UP000184603"/>
    </source>
</evidence>
<sequence length="157" mass="17763">MHTNDQKVFQEISTLLNSQRLAVLATERNGQPYASLMAFAHTPDLTRIVVATGMATRKHTNLLGESRVSLLIDSRTNSEADFHAAVALTIIGDAAETTAQERPHYQQLYLARHPYLEKFLLSPTTALFVIKIRHYLLVNKFQHVMELHFADEPEILP</sequence>
<name>A0A1M7Y5C8_9BACT</name>
<dbReference type="InterPro" id="IPR011576">
    <property type="entry name" value="Pyridox_Oxase_N"/>
</dbReference>
<accession>A0A1M7Y5C8</accession>
<reference evidence="2 3" key="1">
    <citation type="submission" date="2016-12" db="EMBL/GenBank/DDBJ databases">
        <authorList>
            <person name="Song W.-J."/>
            <person name="Kurnit D.M."/>
        </authorList>
    </citation>
    <scope>NUCLEOTIDE SEQUENCE [LARGE SCALE GENOMIC DNA]</scope>
    <source>
        <strain evidence="2 3">DSM 18488</strain>
    </source>
</reference>
<dbReference type="RefSeq" id="WP_073613224.1">
    <property type="nucleotide sequence ID" value="NZ_FRFE01000007.1"/>
</dbReference>
<dbReference type="Pfam" id="PF01243">
    <property type="entry name" value="PNPOx_N"/>
    <property type="match status" value="1"/>
</dbReference>
<dbReference type="OrthoDB" id="3034951at2"/>
<dbReference type="AlphaFoldDB" id="A0A1M7Y5C8"/>
<dbReference type="STRING" id="1121416.SAMN02745220_01922"/>
<feature type="domain" description="Pyridoxamine 5'-phosphate oxidase N-terminal" evidence="1">
    <location>
        <begin position="10"/>
        <end position="135"/>
    </location>
</feature>
<dbReference type="Gene3D" id="2.30.110.10">
    <property type="entry name" value="Electron Transport, Fmn-binding Protein, Chain A"/>
    <property type="match status" value="1"/>
</dbReference>
<keyword evidence="3" id="KW-1185">Reference proteome</keyword>
<dbReference type="InterPro" id="IPR012349">
    <property type="entry name" value="Split_barrel_FMN-bd"/>
</dbReference>
<dbReference type="SUPFAM" id="SSF50475">
    <property type="entry name" value="FMN-binding split barrel"/>
    <property type="match status" value="1"/>
</dbReference>
<proteinExistence type="predicted"/>
<organism evidence="2 3">
    <name type="scientific">Desulfopila aestuarii DSM 18488</name>
    <dbReference type="NCBI Taxonomy" id="1121416"/>
    <lineage>
        <taxon>Bacteria</taxon>
        <taxon>Pseudomonadati</taxon>
        <taxon>Thermodesulfobacteriota</taxon>
        <taxon>Desulfobulbia</taxon>
        <taxon>Desulfobulbales</taxon>
        <taxon>Desulfocapsaceae</taxon>
        <taxon>Desulfopila</taxon>
    </lineage>
</organism>